<dbReference type="InterPro" id="IPR008030">
    <property type="entry name" value="NmrA-like"/>
</dbReference>
<protein>
    <recommendedName>
        <fullName evidence="4">NmrA-like domain-containing protein</fullName>
    </recommendedName>
</protein>
<keyword evidence="3" id="KW-0472">Membrane</keyword>
<evidence type="ECO:0000313" key="6">
    <source>
        <dbReference type="Proteomes" id="UP000008177"/>
    </source>
</evidence>
<comment type="similarity">
    <text evidence="1">Belongs to the NmrA-type oxidoreductase family.</text>
</comment>
<feature type="transmembrane region" description="Helical" evidence="3">
    <location>
        <begin position="219"/>
        <end position="239"/>
    </location>
</feature>
<dbReference type="Proteomes" id="UP000008177">
    <property type="component" value="Unplaced contigs"/>
</dbReference>
<keyword evidence="3" id="KW-1133">Transmembrane helix</keyword>
<dbReference type="InterPro" id="IPR036291">
    <property type="entry name" value="NAD(P)-bd_dom_sf"/>
</dbReference>
<dbReference type="HOGENOM" id="CLU_007383_8_6_1"/>
<dbReference type="Gene3D" id="3.40.50.720">
    <property type="entry name" value="NAD(P)-binding Rossmann-like Domain"/>
    <property type="match status" value="1"/>
</dbReference>
<evidence type="ECO:0000259" key="4">
    <source>
        <dbReference type="Pfam" id="PF05368"/>
    </source>
</evidence>
<dbReference type="Gene3D" id="3.90.25.10">
    <property type="entry name" value="UDP-galactose 4-epimerase, domain 1"/>
    <property type="match status" value="1"/>
</dbReference>
<proteinExistence type="inferred from homology"/>
<dbReference type="InParanoid" id="G2XYM0"/>
<dbReference type="SUPFAM" id="SSF51735">
    <property type="entry name" value="NAD(P)-binding Rossmann-fold domains"/>
    <property type="match status" value="1"/>
</dbReference>
<dbReference type="OrthoDB" id="300709at2759"/>
<keyword evidence="3" id="KW-0812">Transmembrane</keyword>
<keyword evidence="2" id="KW-0521">NADP</keyword>
<dbReference type="PANTHER" id="PTHR42748:SF28">
    <property type="entry name" value="NMRA-LIKE DOMAIN-CONTAINING PROTEIN"/>
    <property type="match status" value="1"/>
</dbReference>
<organism evidence="5 6">
    <name type="scientific">Botryotinia fuckeliana (strain T4)</name>
    <name type="common">Noble rot fungus</name>
    <name type="synonym">Botrytis cinerea</name>
    <dbReference type="NCBI Taxonomy" id="999810"/>
    <lineage>
        <taxon>Eukaryota</taxon>
        <taxon>Fungi</taxon>
        <taxon>Dikarya</taxon>
        <taxon>Ascomycota</taxon>
        <taxon>Pezizomycotina</taxon>
        <taxon>Leotiomycetes</taxon>
        <taxon>Helotiales</taxon>
        <taxon>Sclerotiniaceae</taxon>
        <taxon>Botrytis</taxon>
    </lineage>
</organism>
<evidence type="ECO:0000256" key="2">
    <source>
        <dbReference type="ARBA" id="ARBA00022857"/>
    </source>
</evidence>
<evidence type="ECO:0000313" key="5">
    <source>
        <dbReference type="EMBL" id="CCD45557.1"/>
    </source>
</evidence>
<reference evidence="6" key="1">
    <citation type="journal article" date="2011" name="PLoS Genet.">
        <title>Genomic analysis of the necrotrophic fungal pathogens Sclerotinia sclerotiorum and Botrytis cinerea.</title>
        <authorList>
            <person name="Amselem J."/>
            <person name="Cuomo C.A."/>
            <person name="van Kan J.A."/>
            <person name="Viaud M."/>
            <person name="Benito E.P."/>
            <person name="Couloux A."/>
            <person name="Coutinho P.M."/>
            <person name="de Vries R.P."/>
            <person name="Dyer P.S."/>
            <person name="Fillinger S."/>
            <person name="Fournier E."/>
            <person name="Gout L."/>
            <person name="Hahn M."/>
            <person name="Kohn L."/>
            <person name="Lapalu N."/>
            <person name="Plummer K.M."/>
            <person name="Pradier J.M."/>
            <person name="Quevillon E."/>
            <person name="Sharon A."/>
            <person name="Simon A."/>
            <person name="ten Have A."/>
            <person name="Tudzynski B."/>
            <person name="Tudzynski P."/>
            <person name="Wincker P."/>
            <person name="Andrew M."/>
            <person name="Anthouard V."/>
            <person name="Beever R.E."/>
            <person name="Beffa R."/>
            <person name="Benoit I."/>
            <person name="Bouzid O."/>
            <person name="Brault B."/>
            <person name="Chen Z."/>
            <person name="Choquer M."/>
            <person name="Collemare J."/>
            <person name="Cotton P."/>
            <person name="Danchin E.G."/>
            <person name="Da Silva C."/>
            <person name="Gautier A."/>
            <person name="Giraud C."/>
            <person name="Giraud T."/>
            <person name="Gonzalez C."/>
            <person name="Grossetete S."/>
            <person name="Guldener U."/>
            <person name="Henrissat B."/>
            <person name="Howlett B.J."/>
            <person name="Kodira C."/>
            <person name="Kretschmer M."/>
            <person name="Lappartient A."/>
            <person name="Leroch M."/>
            <person name="Levis C."/>
            <person name="Mauceli E."/>
            <person name="Neuveglise C."/>
            <person name="Oeser B."/>
            <person name="Pearson M."/>
            <person name="Poulain J."/>
            <person name="Poussereau N."/>
            <person name="Quesneville H."/>
            <person name="Rascle C."/>
            <person name="Schumacher J."/>
            <person name="Segurens B."/>
            <person name="Sexton A."/>
            <person name="Silva E."/>
            <person name="Sirven C."/>
            <person name="Soanes D.M."/>
            <person name="Talbot N.J."/>
            <person name="Templeton M."/>
            <person name="Yandava C."/>
            <person name="Yarden O."/>
            <person name="Zeng Q."/>
            <person name="Rollins J.A."/>
            <person name="Lebrun M.H."/>
            <person name="Dickman M."/>
        </authorList>
    </citation>
    <scope>NUCLEOTIDE SEQUENCE [LARGE SCALE GENOMIC DNA]</scope>
    <source>
        <strain evidence="6">T4</strain>
    </source>
</reference>
<feature type="domain" description="NmrA-like" evidence="4">
    <location>
        <begin position="30"/>
        <end position="251"/>
    </location>
</feature>
<dbReference type="EMBL" id="FQ790278">
    <property type="protein sequence ID" value="CCD45557.1"/>
    <property type="molecule type" value="Genomic_DNA"/>
</dbReference>
<dbReference type="InterPro" id="IPR051164">
    <property type="entry name" value="NmrA-like_oxidored"/>
</dbReference>
<dbReference type="AlphaFoldDB" id="G2XYM0"/>
<evidence type="ECO:0000256" key="3">
    <source>
        <dbReference type="SAM" id="Phobius"/>
    </source>
</evidence>
<evidence type="ECO:0000256" key="1">
    <source>
        <dbReference type="ARBA" id="ARBA00006328"/>
    </source>
</evidence>
<accession>G2XYM0</accession>
<gene>
    <name evidence="5" type="ORF">BofuT4_P045750.1</name>
</gene>
<dbReference type="PANTHER" id="PTHR42748">
    <property type="entry name" value="NITROGEN METABOLITE REPRESSION PROTEIN NMRA FAMILY MEMBER"/>
    <property type="match status" value="1"/>
</dbReference>
<dbReference type="STRING" id="999810.G2XYM0"/>
<dbReference type="Pfam" id="PF05368">
    <property type="entry name" value="NmrA"/>
    <property type="match status" value="1"/>
</dbReference>
<sequence length="301" mass="33866">MSRVSKLPTIMNSNQDEEAINRYPYHMHILTVIGTTGAQGGFVVASVLKSGYYKVRGVTRNVESVAAKAFIAKGVEMVTADINDVVSLIKVFEGSYTIFVVTDFQIPFTIKDIKKIVIIEFIQGINCANAVSKITTFEHYIWSTLPDTQKISNGKFSVFHFESKLIVDKYIRQNKVLLAKTTFLYISFYATNFLMPIITPTLLKTIGKHVQLLPIPEDIPIIIFGATMINIGIYVFAILQQPQFILSGRIVFAEIETFIFWDCVQKKSWIAEDTVIKKEDLGLTDLVGIKEVFAGIDWTTV</sequence>
<feature type="transmembrane region" description="Helical" evidence="3">
    <location>
        <begin position="177"/>
        <end position="199"/>
    </location>
</feature>
<name>G2XYM0_BOTF4</name>
<dbReference type="GO" id="GO:0005634">
    <property type="term" value="C:nucleus"/>
    <property type="evidence" value="ECO:0007669"/>
    <property type="project" value="TreeGrafter"/>
</dbReference>